<name>A0A3M2S2F9_9HYPO</name>
<sequence length="179" mass="19120">MWAASPRTRGRKRADNARGVAIYQTTTTLTTAAGLISKRVPSWLRIEGIPDGVYQSEGVGAWPKSVRAAALVQPVGGGPCFWPFLDPRWSLISLLLQHLGNRSNERLICLSSSGKSKSPALGCRLAHSRSCTAPYRCGARDSGALAAAATSQYLVFGSRSSLHGDMDVDQASKFSCGRP</sequence>
<accession>A0A3M2S2F9</accession>
<protein>
    <submittedName>
        <fullName evidence="1">Uncharacterized protein</fullName>
    </submittedName>
</protein>
<dbReference type="AlphaFoldDB" id="A0A3M2S2F9"/>
<proteinExistence type="predicted"/>
<organism evidence="1 2">
    <name type="scientific">Fusarium kuroshium</name>
    <dbReference type="NCBI Taxonomy" id="2010991"/>
    <lineage>
        <taxon>Eukaryota</taxon>
        <taxon>Fungi</taxon>
        <taxon>Dikarya</taxon>
        <taxon>Ascomycota</taxon>
        <taxon>Pezizomycotina</taxon>
        <taxon>Sordariomycetes</taxon>
        <taxon>Hypocreomycetidae</taxon>
        <taxon>Hypocreales</taxon>
        <taxon>Nectriaceae</taxon>
        <taxon>Fusarium</taxon>
        <taxon>Fusarium solani species complex</taxon>
    </lineage>
</organism>
<evidence type="ECO:0000313" key="2">
    <source>
        <dbReference type="Proteomes" id="UP000277212"/>
    </source>
</evidence>
<gene>
    <name evidence="1" type="ORF">CDV36_008626</name>
</gene>
<comment type="caution">
    <text evidence="1">The sequence shown here is derived from an EMBL/GenBank/DDBJ whole genome shotgun (WGS) entry which is preliminary data.</text>
</comment>
<evidence type="ECO:0000313" key="1">
    <source>
        <dbReference type="EMBL" id="RMJ11728.1"/>
    </source>
</evidence>
<keyword evidence="2" id="KW-1185">Reference proteome</keyword>
<reference evidence="1 2" key="1">
    <citation type="submission" date="2017-06" db="EMBL/GenBank/DDBJ databases">
        <title>Comparative genomic analysis of Ambrosia Fusariam Clade fungi.</title>
        <authorList>
            <person name="Stajich J.E."/>
            <person name="Carrillo J."/>
            <person name="Kijimoto T."/>
            <person name="Eskalen A."/>
            <person name="O'Donnell K."/>
            <person name="Kasson M."/>
        </authorList>
    </citation>
    <scope>NUCLEOTIDE SEQUENCE [LARGE SCALE GENOMIC DNA]</scope>
    <source>
        <strain evidence="1">UCR3666</strain>
    </source>
</reference>
<dbReference type="Proteomes" id="UP000277212">
    <property type="component" value="Unassembled WGS sequence"/>
</dbReference>
<dbReference type="EMBL" id="NKUJ01000158">
    <property type="protein sequence ID" value="RMJ11728.1"/>
    <property type="molecule type" value="Genomic_DNA"/>
</dbReference>